<reference evidence="2 3" key="1">
    <citation type="journal article" date="2018" name="Cell">
        <title>The Chara Genome: Secondary Complexity and Implications for Plant Terrestrialization.</title>
        <authorList>
            <person name="Nishiyama T."/>
            <person name="Sakayama H."/>
            <person name="Vries J.D."/>
            <person name="Buschmann H."/>
            <person name="Saint-Marcoux D."/>
            <person name="Ullrich K.K."/>
            <person name="Haas F.B."/>
            <person name="Vanderstraeten L."/>
            <person name="Becker D."/>
            <person name="Lang D."/>
            <person name="Vosolsobe S."/>
            <person name="Rombauts S."/>
            <person name="Wilhelmsson P.K.I."/>
            <person name="Janitza P."/>
            <person name="Kern R."/>
            <person name="Heyl A."/>
            <person name="Rumpler F."/>
            <person name="Villalobos L.I.A.C."/>
            <person name="Clay J.M."/>
            <person name="Skokan R."/>
            <person name="Toyoda A."/>
            <person name="Suzuki Y."/>
            <person name="Kagoshima H."/>
            <person name="Schijlen E."/>
            <person name="Tajeshwar N."/>
            <person name="Catarino B."/>
            <person name="Hetherington A.J."/>
            <person name="Saltykova A."/>
            <person name="Bonnot C."/>
            <person name="Breuninger H."/>
            <person name="Symeonidi A."/>
            <person name="Radhakrishnan G.V."/>
            <person name="Van Nieuwerburgh F."/>
            <person name="Deforce D."/>
            <person name="Chang C."/>
            <person name="Karol K.G."/>
            <person name="Hedrich R."/>
            <person name="Ulvskov P."/>
            <person name="Glockner G."/>
            <person name="Delwiche C.F."/>
            <person name="Petrasek J."/>
            <person name="Van de Peer Y."/>
            <person name="Friml J."/>
            <person name="Beilby M."/>
            <person name="Dolan L."/>
            <person name="Kohara Y."/>
            <person name="Sugano S."/>
            <person name="Fujiyama A."/>
            <person name="Delaux P.-M."/>
            <person name="Quint M."/>
            <person name="TheiBen G."/>
            <person name="Hagemann M."/>
            <person name="Harholt J."/>
            <person name="Dunand C."/>
            <person name="Zachgo S."/>
            <person name="Langdale J."/>
            <person name="Maumus F."/>
            <person name="Straeten D.V.D."/>
            <person name="Gould S.B."/>
            <person name="Rensing S.A."/>
        </authorList>
    </citation>
    <scope>NUCLEOTIDE SEQUENCE [LARGE SCALE GENOMIC DNA]</scope>
    <source>
        <strain evidence="2 3">S276</strain>
    </source>
</reference>
<dbReference type="OrthoDB" id="10033309at2759"/>
<feature type="region of interest" description="Disordered" evidence="1">
    <location>
        <begin position="1"/>
        <end position="23"/>
    </location>
</feature>
<evidence type="ECO:0000256" key="1">
    <source>
        <dbReference type="SAM" id="MobiDB-lite"/>
    </source>
</evidence>
<organism evidence="2 3">
    <name type="scientific">Chara braunii</name>
    <name type="common">Braun's stonewort</name>
    <dbReference type="NCBI Taxonomy" id="69332"/>
    <lineage>
        <taxon>Eukaryota</taxon>
        <taxon>Viridiplantae</taxon>
        <taxon>Streptophyta</taxon>
        <taxon>Charophyceae</taxon>
        <taxon>Charales</taxon>
        <taxon>Characeae</taxon>
        <taxon>Chara</taxon>
    </lineage>
</organism>
<dbReference type="Gramene" id="GBG65700">
    <property type="protein sequence ID" value="GBG65700"/>
    <property type="gene ID" value="CBR_g52000"/>
</dbReference>
<accession>A0A388K6M4</accession>
<name>A0A388K6M4_CHABU</name>
<comment type="caution">
    <text evidence="2">The sequence shown here is derived from an EMBL/GenBank/DDBJ whole genome shotgun (WGS) entry which is preliminary data.</text>
</comment>
<evidence type="ECO:0000313" key="2">
    <source>
        <dbReference type="EMBL" id="GBG65700.1"/>
    </source>
</evidence>
<dbReference type="AlphaFoldDB" id="A0A388K6M4"/>
<keyword evidence="3" id="KW-1185">Reference proteome</keyword>
<dbReference type="EMBL" id="BFEA01000064">
    <property type="protein sequence ID" value="GBG65700.1"/>
    <property type="molecule type" value="Genomic_DNA"/>
</dbReference>
<evidence type="ECO:0000313" key="3">
    <source>
        <dbReference type="Proteomes" id="UP000265515"/>
    </source>
</evidence>
<dbReference type="Proteomes" id="UP000265515">
    <property type="component" value="Unassembled WGS sequence"/>
</dbReference>
<protein>
    <submittedName>
        <fullName evidence="2">Uncharacterized protein</fullName>
    </submittedName>
</protein>
<proteinExistence type="predicted"/>
<sequence>MQADAADDEKEKPPPPPQPAINLAGHNVHIIQSTMSSLQELSALEVGLLVRLQGIQHSGDLFFRLPGAVISRAILLRVQQLERRRDTAGAHGNFDDEFHTRGLRRQRVLTCCGPL</sequence>
<gene>
    <name evidence="2" type="ORF">CBR_g52000</name>
</gene>